<dbReference type="InterPro" id="IPR001191">
    <property type="entry name" value="Gemini_AL1_REP"/>
</dbReference>
<keyword evidence="13" id="KW-1185">Reference proteome</keyword>
<dbReference type="SUPFAM" id="SSF55464">
    <property type="entry name" value="Origin of replication-binding domain, RBD-like"/>
    <property type="match status" value="1"/>
</dbReference>
<keyword evidence="6" id="KW-0479">Metal-binding</keyword>
<keyword evidence="7" id="KW-0547">Nucleotide-binding</keyword>
<comment type="similarity">
    <text evidence="1">Belongs to the geminiviridae Rep protein family.</text>
</comment>
<dbReference type="GeneID" id="107811845"/>
<evidence type="ECO:0000256" key="4">
    <source>
        <dbReference type="ARBA" id="ARBA00022705"/>
    </source>
</evidence>
<keyword evidence="9" id="KW-0378">Hydrolase</keyword>
<dbReference type="PaxDb" id="4097-A0A1S4BU24"/>
<reference evidence="14" key="2">
    <citation type="submission" date="2025-08" db="UniProtKB">
        <authorList>
            <consortium name="RefSeq"/>
        </authorList>
    </citation>
    <scope>IDENTIFICATION</scope>
</reference>
<evidence type="ECO:0000256" key="7">
    <source>
        <dbReference type="ARBA" id="ARBA00022741"/>
    </source>
</evidence>
<name>A0A1S4BU24_TOBAC</name>
<evidence type="ECO:0000256" key="9">
    <source>
        <dbReference type="ARBA" id="ARBA00022801"/>
    </source>
</evidence>
<accession>A0A1S4BU24</accession>
<dbReference type="RefSeq" id="XP_016492323.1">
    <property type="nucleotide sequence ID" value="XM_016636837.1"/>
</dbReference>
<evidence type="ECO:0000256" key="1">
    <source>
        <dbReference type="ARBA" id="ARBA00006240"/>
    </source>
</evidence>
<evidence type="ECO:0000256" key="10">
    <source>
        <dbReference type="ARBA" id="ARBA00023124"/>
    </source>
</evidence>
<dbReference type="GO" id="GO:0046872">
    <property type="term" value="F:metal ion binding"/>
    <property type="evidence" value="ECO:0007669"/>
    <property type="project" value="UniProtKB-KW"/>
</dbReference>
<dbReference type="PRINTS" id="PR00228">
    <property type="entry name" value="GEMCOATCLVL1"/>
</dbReference>
<dbReference type="PROSITE" id="PS52020">
    <property type="entry name" value="CRESS_DNA_REP"/>
    <property type="match status" value="1"/>
</dbReference>
<evidence type="ECO:0000256" key="11">
    <source>
        <dbReference type="ARBA" id="ARBA00023125"/>
    </source>
</evidence>
<keyword evidence="3" id="KW-0548">Nucleotidyltransferase</keyword>
<keyword evidence="2" id="KW-0808">Transferase</keyword>
<organism evidence="13 14">
    <name type="scientific">Nicotiana tabacum</name>
    <name type="common">Common tobacco</name>
    <dbReference type="NCBI Taxonomy" id="4097"/>
    <lineage>
        <taxon>Eukaryota</taxon>
        <taxon>Viridiplantae</taxon>
        <taxon>Streptophyta</taxon>
        <taxon>Embryophyta</taxon>
        <taxon>Tracheophyta</taxon>
        <taxon>Spermatophyta</taxon>
        <taxon>Magnoliopsida</taxon>
        <taxon>eudicotyledons</taxon>
        <taxon>Gunneridae</taxon>
        <taxon>Pentapetalae</taxon>
        <taxon>asterids</taxon>
        <taxon>lamiids</taxon>
        <taxon>Solanales</taxon>
        <taxon>Solanaceae</taxon>
        <taxon>Nicotianoideae</taxon>
        <taxon>Nicotianeae</taxon>
        <taxon>Nicotiana</taxon>
    </lineage>
</organism>
<evidence type="ECO:0000256" key="2">
    <source>
        <dbReference type="ARBA" id="ARBA00022679"/>
    </source>
</evidence>
<dbReference type="Pfam" id="PF08283">
    <property type="entry name" value="Gemini_AL1_M"/>
    <property type="match status" value="1"/>
</dbReference>
<gene>
    <name evidence="14" type="primary">LOC107811845</name>
</gene>
<evidence type="ECO:0000313" key="14">
    <source>
        <dbReference type="RefSeq" id="XP_016492323.1"/>
    </source>
</evidence>
<dbReference type="Pfam" id="PF00799">
    <property type="entry name" value="Gemini_AL1"/>
    <property type="match status" value="1"/>
</dbReference>
<dbReference type="GO" id="GO:0006260">
    <property type="term" value="P:DNA replication"/>
    <property type="evidence" value="ECO:0007669"/>
    <property type="project" value="UniProtKB-KW"/>
</dbReference>
<dbReference type="GO" id="GO:0005198">
    <property type="term" value="F:structural molecule activity"/>
    <property type="evidence" value="ECO:0007669"/>
    <property type="project" value="InterPro"/>
</dbReference>
<dbReference type="Gene3D" id="3.40.1310.20">
    <property type="match status" value="1"/>
</dbReference>
<proteinExistence type="inferred from homology"/>
<dbReference type="GO" id="GO:0000166">
    <property type="term" value="F:nucleotide binding"/>
    <property type="evidence" value="ECO:0007669"/>
    <property type="project" value="UniProtKB-KW"/>
</dbReference>
<dbReference type="GO" id="GO:0003677">
    <property type="term" value="F:DNA binding"/>
    <property type="evidence" value="ECO:0007669"/>
    <property type="project" value="UniProtKB-KW"/>
</dbReference>
<keyword evidence="5" id="KW-0540">Nuclease</keyword>
<dbReference type="InterPro" id="IPR049912">
    <property type="entry name" value="CRESS_DNA_REP"/>
</dbReference>
<evidence type="ECO:0000259" key="12">
    <source>
        <dbReference type="PROSITE" id="PS52020"/>
    </source>
</evidence>
<keyword evidence="11" id="KW-0238">DNA-binding</keyword>
<keyword evidence="8" id="KW-0255">Endonuclease</keyword>
<sequence>MDATCVNLINKAIKGSSIYGTPVSNSFHQVEGSSDSETSLLLQICHRLKNFRIQAKNYFLTYPHRSLTKDEALTQLQNISTPVNKLFIRVSRELHEDGEPHLHVLIQFEGKYVCTNNRVFDFTSPTRSAHFHPNIQGSKSSSDVKTFVEKDGDFIDFGVFQIDGRSSRGGCQSANDSYAKAINSESTINALKILMEEQHRDYIRDLDKLRANLDRHYCPPKQLFFSKWNPQRYVVPDDIEQWLGEVFEDPSARLVNNNSSDRRLSLILEGPSRTCKTAWARSLGVHNYICGHLDFNAKSYSYNVTYNVFGDISLIRVRSPNQS</sequence>
<dbReference type="AlphaFoldDB" id="A0A1S4BU24"/>
<evidence type="ECO:0000256" key="8">
    <source>
        <dbReference type="ARBA" id="ARBA00022759"/>
    </source>
</evidence>
<evidence type="ECO:0000256" key="5">
    <source>
        <dbReference type="ARBA" id="ARBA00022722"/>
    </source>
</evidence>
<evidence type="ECO:0000313" key="13">
    <source>
        <dbReference type="Proteomes" id="UP000790787"/>
    </source>
</evidence>
<dbReference type="OrthoDB" id="1716563at2759"/>
<dbReference type="KEGG" id="nta:107811845"/>
<dbReference type="SMR" id="A0A1S4BU24"/>
<dbReference type="GO" id="GO:0016888">
    <property type="term" value="F:DNA endonuclease activity, producing 5'-phosphomonoesters"/>
    <property type="evidence" value="ECO:0007669"/>
    <property type="project" value="InterPro"/>
</dbReference>
<keyword evidence="4" id="KW-0235">DNA replication</keyword>
<reference evidence="13" key="1">
    <citation type="journal article" date="2014" name="Nat. Commun.">
        <title>The tobacco genome sequence and its comparison with those of tomato and potato.</title>
        <authorList>
            <person name="Sierro N."/>
            <person name="Battey J.N."/>
            <person name="Ouadi S."/>
            <person name="Bakaher N."/>
            <person name="Bovet L."/>
            <person name="Willig A."/>
            <person name="Goepfert S."/>
            <person name="Peitsch M.C."/>
            <person name="Ivanov N.V."/>
        </authorList>
    </citation>
    <scope>NUCLEOTIDE SEQUENCE [LARGE SCALE GENOMIC DNA]</scope>
</reference>
<dbReference type="Proteomes" id="UP000790787">
    <property type="component" value="Chromosome 17"/>
</dbReference>
<keyword evidence="10" id="KW-0190">Covalent protein-DNA linkage</keyword>
<dbReference type="GO" id="GO:0016779">
    <property type="term" value="F:nucleotidyltransferase activity"/>
    <property type="evidence" value="ECO:0007669"/>
    <property type="project" value="UniProtKB-KW"/>
</dbReference>
<dbReference type="OMA" id="NTEWIAG"/>
<evidence type="ECO:0000256" key="6">
    <source>
        <dbReference type="ARBA" id="ARBA00022723"/>
    </source>
</evidence>
<protein>
    <recommendedName>
        <fullName evidence="12">CRESS-DNA virus Rep endonuclease domain-containing protein</fullName>
    </recommendedName>
</protein>
<dbReference type="InterPro" id="IPR001301">
    <property type="entry name" value="Gemini_AL1_CLV"/>
</dbReference>
<dbReference type="PRINTS" id="PR00227">
    <property type="entry name" value="GEMCOATAL1"/>
</dbReference>
<dbReference type="InterPro" id="IPR022692">
    <property type="entry name" value="Gemini_AL1_REP_central"/>
</dbReference>
<evidence type="ECO:0000256" key="3">
    <source>
        <dbReference type="ARBA" id="ARBA00022695"/>
    </source>
</evidence>